<dbReference type="Proteomes" id="UP000186736">
    <property type="component" value="Unassembled WGS sequence"/>
</dbReference>
<evidence type="ECO:0000313" key="3">
    <source>
        <dbReference type="Proteomes" id="UP000186736"/>
    </source>
</evidence>
<organism evidence="2 3">
    <name type="scientific">Pseudomonas putida</name>
    <name type="common">Arthrobacter siderocapsulatus</name>
    <dbReference type="NCBI Taxonomy" id="303"/>
    <lineage>
        <taxon>Bacteria</taxon>
        <taxon>Pseudomonadati</taxon>
        <taxon>Pseudomonadota</taxon>
        <taxon>Gammaproteobacteria</taxon>
        <taxon>Pseudomonadales</taxon>
        <taxon>Pseudomonadaceae</taxon>
        <taxon>Pseudomonas</taxon>
    </lineage>
</organism>
<sequence length="49" mass="5559">MPKQRYEISDADWQLVADLPNTPRPTGRPRADDRLMFNGVLWVLCSGAT</sequence>
<accession>A0A1Q9RBB1</accession>
<dbReference type="Pfam" id="PF13340">
    <property type="entry name" value="DUF4096"/>
    <property type="match status" value="1"/>
</dbReference>
<dbReference type="AlphaFoldDB" id="A0A1Q9RBB1"/>
<gene>
    <name evidence="2" type="ORF">PSEMO_03760</name>
</gene>
<dbReference type="InterPro" id="IPR025161">
    <property type="entry name" value="IS402-like_dom"/>
</dbReference>
<reference evidence="2 3" key="1">
    <citation type="submission" date="2016-10" db="EMBL/GenBank/DDBJ databases">
        <title>Genome Sequence of Pseudomonas putida GM4FR.</title>
        <authorList>
            <person name="Poehlein A."/>
            <person name="Wemheuer F."/>
            <person name="Hollensteiner J."/>
            <person name="Wemheuer B."/>
        </authorList>
    </citation>
    <scope>NUCLEOTIDE SEQUENCE [LARGE SCALE GENOMIC DNA]</scope>
    <source>
        <strain evidence="2 3">GM4FR</strain>
    </source>
</reference>
<name>A0A1Q9RBB1_PSEPU</name>
<comment type="caution">
    <text evidence="2">The sequence shown here is derived from an EMBL/GenBank/DDBJ whole genome shotgun (WGS) entry which is preliminary data.</text>
</comment>
<protein>
    <recommendedName>
        <fullName evidence="1">Insertion element IS402-like domain-containing protein</fullName>
    </recommendedName>
</protein>
<dbReference type="EMBL" id="MKZO01000004">
    <property type="protein sequence ID" value="OLS64648.1"/>
    <property type="molecule type" value="Genomic_DNA"/>
</dbReference>
<proteinExistence type="predicted"/>
<evidence type="ECO:0000259" key="1">
    <source>
        <dbReference type="Pfam" id="PF13340"/>
    </source>
</evidence>
<evidence type="ECO:0000313" key="2">
    <source>
        <dbReference type="EMBL" id="OLS64648.1"/>
    </source>
</evidence>
<feature type="domain" description="Insertion element IS402-like" evidence="1">
    <location>
        <begin position="8"/>
        <end position="48"/>
    </location>
</feature>